<accession>A0A927KZZ6</accession>
<feature type="compositionally biased region" description="Gly residues" evidence="1">
    <location>
        <begin position="215"/>
        <end position="227"/>
    </location>
</feature>
<feature type="transmembrane region" description="Helical" evidence="2">
    <location>
        <begin position="95"/>
        <end position="116"/>
    </location>
</feature>
<reference evidence="4" key="1">
    <citation type="submission" date="2020-09" db="EMBL/GenBank/DDBJ databases">
        <title>Streptomyces canutascabiei sp. nov., which causes potato common scab and is distributed across the world.</title>
        <authorList>
            <person name="Nguyen H.P."/>
            <person name="Weisberg A.J."/>
            <person name="Chang J.H."/>
            <person name="Clarke C.R."/>
        </authorList>
    </citation>
    <scope>NUCLEOTIDE SEQUENCE</scope>
    <source>
        <strain evidence="4">ID-01-6.2a</strain>
    </source>
</reference>
<feature type="region of interest" description="Disordered" evidence="1">
    <location>
        <begin position="1"/>
        <end position="52"/>
    </location>
</feature>
<feature type="compositionally biased region" description="Gly residues" evidence="1">
    <location>
        <begin position="29"/>
        <end position="39"/>
    </location>
</feature>
<feature type="compositionally biased region" description="Low complexity" evidence="1">
    <location>
        <begin position="233"/>
        <end position="243"/>
    </location>
</feature>
<evidence type="ECO:0000256" key="2">
    <source>
        <dbReference type="SAM" id="Phobius"/>
    </source>
</evidence>
<feature type="transmembrane region" description="Helical" evidence="2">
    <location>
        <begin position="72"/>
        <end position="89"/>
    </location>
</feature>
<feature type="domain" description="DUF6542" evidence="3">
    <location>
        <begin position="71"/>
        <end position="184"/>
    </location>
</feature>
<comment type="caution">
    <text evidence="4">The sequence shown here is derived from an EMBL/GenBank/DDBJ whole genome shotgun (WGS) entry which is preliminary data.</text>
</comment>
<feature type="transmembrane region" description="Helical" evidence="2">
    <location>
        <begin position="154"/>
        <end position="179"/>
    </location>
</feature>
<name>A0A927KZZ6_9ACTN</name>
<dbReference type="AlphaFoldDB" id="A0A927KZZ6"/>
<keyword evidence="2" id="KW-0472">Membrane</keyword>
<protein>
    <recommendedName>
        <fullName evidence="3">DUF6542 domain-containing protein</fullName>
    </recommendedName>
</protein>
<evidence type="ECO:0000313" key="5">
    <source>
        <dbReference type="Proteomes" id="UP000661025"/>
    </source>
</evidence>
<keyword evidence="2" id="KW-1133">Transmembrane helix</keyword>
<dbReference type="InterPro" id="IPR046672">
    <property type="entry name" value="DUF6542"/>
</dbReference>
<keyword evidence="2" id="KW-0812">Transmembrane</keyword>
<feature type="region of interest" description="Disordered" evidence="1">
    <location>
        <begin position="190"/>
        <end position="268"/>
    </location>
</feature>
<proteinExistence type="predicted"/>
<sequence>MEQQQRTHPPHPRRTGPQRGASPLPPQAGRGGRVPGAGGPRRAPVARGPVPPPVRAVRSVARAVRRMPNPRLTGLGCGLFCGVSMFVLAGLDRLLLGASAAVYGVLFLLVSALGAVWVRRGDLASAPVVVPIAFAVGLPLLAEGEGGLGGHLMALVTALAMQAGWLYGGTLVAGVIVTVRKLRLMARRAAEREMDRGGERERASEGDPGREGRARVGGQGGQGGQSRDGGQRRGAAPGARGPGSYDHRPVGPRAPRPPAQPRRTVPRG</sequence>
<dbReference type="EMBL" id="JACYXT010000002">
    <property type="protein sequence ID" value="MBD9722857.1"/>
    <property type="molecule type" value="Genomic_DNA"/>
</dbReference>
<organism evidence="4 5">
    <name type="scientific">Streptomyces caniscabiei</name>
    <dbReference type="NCBI Taxonomy" id="2746961"/>
    <lineage>
        <taxon>Bacteria</taxon>
        <taxon>Bacillati</taxon>
        <taxon>Actinomycetota</taxon>
        <taxon>Actinomycetes</taxon>
        <taxon>Kitasatosporales</taxon>
        <taxon>Streptomycetaceae</taxon>
        <taxon>Streptomyces</taxon>
    </lineage>
</organism>
<feature type="transmembrane region" description="Helical" evidence="2">
    <location>
        <begin position="123"/>
        <end position="142"/>
    </location>
</feature>
<evidence type="ECO:0000259" key="3">
    <source>
        <dbReference type="Pfam" id="PF20177"/>
    </source>
</evidence>
<evidence type="ECO:0000256" key="1">
    <source>
        <dbReference type="SAM" id="MobiDB-lite"/>
    </source>
</evidence>
<feature type="compositionally biased region" description="Basic and acidic residues" evidence="1">
    <location>
        <begin position="190"/>
        <end position="214"/>
    </location>
</feature>
<evidence type="ECO:0000313" key="4">
    <source>
        <dbReference type="EMBL" id="MBD9722857.1"/>
    </source>
</evidence>
<dbReference type="Pfam" id="PF20177">
    <property type="entry name" value="DUF6542"/>
    <property type="match status" value="1"/>
</dbReference>
<gene>
    <name evidence="4" type="ORF">IHE70_06305</name>
</gene>
<dbReference type="Proteomes" id="UP000661025">
    <property type="component" value="Unassembled WGS sequence"/>
</dbReference>